<evidence type="ECO:0008006" key="4">
    <source>
        <dbReference type="Google" id="ProtNLM"/>
    </source>
</evidence>
<name>A0ABW7MMY4_9FLAO</name>
<comment type="caution">
    <text evidence="2">The sequence shown here is derived from an EMBL/GenBank/DDBJ whole genome shotgun (WGS) entry which is preliminary data.</text>
</comment>
<keyword evidence="1" id="KW-0732">Signal</keyword>
<protein>
    <recommendedName>
        <fullName evidence="4">Secretion system C-terminal sorting domain-containing protein</fullName>
    </recommendedName>
</protein>
<keyword evidence="3" id="KW-1185">Reference proteome</keyword>
<feature type="signal peptide" evidence="1">
    <location>
        <begin position="1"/>
        <end position="18"/>
    </location>
</feature>
<accession>A0ABW7MMY4</accession>
<proteinExistence type="predicted"/>
<reference evidence="2 3" key="1">
    <citation type="submission" date="2024-02" db="EMBL/GenBank/DDBJ databases">
        <title>A Gaetbulibacter species isolated from tidal flats and genomic insights of their niches.</title>
        <authorList>
            <person name="Ye Y."/>
        </authorList>
    </citation>
    <scope>NUCLEOTIDE SEQUENCE [LARGE SCALE GENOMIC DNA]</scope>
    <source>
        <strain evidence="2 3">KEM-8</strain>
    </source>
</reference>
<dbReference type="RefSeq" id="WP_395436466.1">
    <property type="nucleotide sequence ID" value="NZ_JBAWKC010000001.1"/>
</dbReference>
<dbReference type="SUPFAM" id="SSF51126">
    <property type="entry name" value="Pectin lyase-like"/>
    <property type="match status" value="1"/>
</dbReference>
<evidence type="ECO:0000256" key="1">
    <source>
        <dbReference type="SAM" id="SignalP"/>
    </source>
</evidence>
<evidence type="ECO:0000313" key="3">
    <source>
        <dbReference type="Proteomes" id="UP001610104"/>
    </source>
</evidence>
<evidence type="ECO:0000313" key="2">
    <source>
        <dbReference type="EMBL" id="MFH6767188.1"/>
    </source>
</evidence>
<gene>
    <name evidence="2" type="ORF">V8G56_00450</name>
</gene>
<dbReference type="InterPro" id="IPR012334">
    <property type="entry name" value="Pectin_lyas_fold"/>
</dbReference>
<feature type="chain" id="PRO_5045656023" description="Secretion system C-terminal sorting domain-containing protein" evidence="1">
    <location>
        <begin position="19"/>
        <end position="512"/>
    </location>
</feature>
<dbReference type="EMBL" id="JBAWKC010000001">
    <property type="protein sequence ID" value="MFH6767188.1"/>
    <property type="molecule type" value="Genomic_DNA"/>
</dbReference>
<sequence>MKKVFITIVLFLNSQVYAAEIIWNLNATYGVTQAGIANTISDAKTHFIGNPNDIITVTIDAGTYNIGGNGNHGINLASGFEPGPNGRLIFKGAGMDLTKLIFTETREDMIYGKGVYRITFQDMHMARSGYTVTQGIVVSRAAGELVLEIQNGFPTPLELYNDTFAQGRYFRKYTNSTTDPQVIQTNNDQVAWGYRNSTYLYPELISGQTWKFFLNNATTVLSNYNVGDLVGVKSKHEGEIYWFAGGSDVVFENIKWTGSSRGLARGGFSNLTIRGCRIDRGAPINGQMPCLSTPSGGPQMNQPLDAVSTNMIVENCYIDSPGDDCVAFFNADCGKVINSTLRNSFARGFLVTSDASNICGANNIVQNNPYQIENGQPLIEITDCGTEILDITATDSYLSNSGILYTESAYFADIYDDSICDTVKYINLTIEPLSTEDLIIVKQNRISYPSITENIIKFSKTLSKVQVFNINGIKILEISNKEGIQSIDVSQLSSDLYFIKLDELVVEKIIRK</sequence>
<dbReference type="Gene3D" id="2.160.20.10">
    <property type="entry name" value="Single-stranded right-handed beta-helix, Pectin lyase-like"/>
    <property type="match status" value="1"/>
</dbReference>
<dbReference type="Proteomes" id="UP001610104">
    <property type="component" value="Unassembled WGS sequence"/>
</dbReference>
<dbReference type="InterPro" id="IPR011050">
    <property type="entry name" value="Pectin_lyase_fold/virulence"/>
</dbReference>
<organism evidence="2 3">
    <name type="scientific">Gaetbulibacter aquiaggeris</name>
    <dbReference type="NCBI Taxonomy" id="1735373"/>
    <lineage>
        <taxon>Bacteria</taxon>
        <taxon>Pseudomonadati</taxon>
        <taxon>Bacteroidota</taxon>
        <taxon>Flavobacteriia</taxon>
        <taxon>Flavobacteriales</taxon>
        <taxon>Flavobacteriaceae</taxon>
        <taxon>Gaetbulibacter</taxon>
    </lineage>
</organism>